<dbReference type="InterPro" id="IPR017853">
    <property type="entry name" value="GH"/>
</dbReference>
<proteinExistence type="inferred from homology"/>
<feature type="domain" description="Beta-galactosidase" evidence="10">
    <location>
        <begin position="405"/>
        <end position="585"/>
    </location>
</feature>
<dbReference type="InterPro" id="IPR025972">
    <property type="entry name" value="BetaGal_dom3"/>
</dbReference>
<reference evidence="11" key="2">
    <citation type="submission" date="2023-05" db="EMBL/GenBank/DDBJ databases">
        <authorList>
            <consortium name="Lawrence Berkeley National Laboratory"/>
            <person name="Steindorff A."/>
            <person name="Hensen N."/>
            <person name="Bonometti L."/>
            <person name="Westerberg I."/>
            <person name="Brannstrom I.O."/>
            <person name="Guillou S."/>
            <person name="Cros-Aarteil S."/>
            <person name="Calhoun S."/>
            <person name="Haridas S."/>
            <person name="Kuo A."/>
            <person name="Mondo S."/>
            <person name="Pangilinan J."/>
            <person name="Riley R."/>
            <person name="Labutti K."/>
            <person name="Andreopoulos B."/>
            <person name="Lipzen A."/>
            <person name="Chen C."/>
            <person name="Yanf M."/>
            <person name="Daum C."/>
            <person name="Ng V."/>
            <person name="Clum A."/>
            <person name="Ohm R."/>
            <person name="Martin F."/>
            <person name="Silar P."/>
            <person name="Natvig D."/>
            <person name="Lalanne C."/>
            <person name="Gautier V."/>
            <person name="Ament-Velasquez S.L."/>
            <person name="Kruys A."/>
            <person name="Hutchinson M.I."/>
            <person name="Powell A.J."/>
            <person name="Barry K."/>
            <person name="Miller A.N."/>
            <person name="Grigoriev I.V."/>
            <person name="Debuchy R."/>
            <person name="Gladieux P."/>
            <person name="Thoren M.H."/>
            <person name="Johannesson H."/>
        </authorList>
    </citation>
    <scope>NUCLEOTIDE SEQUENCE</scope>
    <source>
        <strain evidence="11">CBS 103.79</strain>
    </source>
</reference>
<name>A0AAN6RVD1_9PEZI</name>
<dbReference type="AlphaFoldDB" id="A0AAN6RVD1"/>
<organism evidence="11 12">
    <name type="scientific">Staphylotrichum tortipilum</name>
    <dbReference type="NCBI Taxonomy" id="2831512"/>
    <lineage>
        <taxon>Eukaryota</taxon>
        <taxon>Fungi</taxon>
        <taxon>Dikarya</taxon>
        <taxon>Ascomycota</taxon>
        <taxon>Pezizomycotina</taxon>
        <taxon>Sordariomycetes</taxon>
        <taxon>Sordariomycetidae</taxon>
        <taxon>Sordariales</taxon>
        <taxon>Chaetomiaceae</taxon>
        <taxon>Staphylotrichum</taxon>
    </lineage>
</organism>
<evidence type="ECO:0000256" key="6">
    <source>
        <dbReference type="ARBA" id="ARBA00023180"/>
    </source>
</evidence>
<evidence type="ECO:0000256" key="1">
    <source>
        <dbReference type="ARBA" id="ARBA00001412"/>
    </source>
</evidence>
<reference evidence="11" key="1">
    <citation type="journal article" date="2023" name="Mol. Phylogenet. Evol.">
        <title>Genome-scale phylogeny and comparative genomics of the fungal order Sordariales.</title>
        <authorList>
            <person name="Hensen N."/>
            <person name="Bonometti L."/>
            <person name="Westerberg I."/>
            <person name="Brannstrom I.O."/>
            <person name="Guillou S."/>
            <person name="Cros-Aarteil S."/>
            <person name="Calhoun S."/>
            <person name="Haridas S."/>
            <person name="Kuo A."/>
            <person name="Mondo S."/>
            <person name="Pangilinan J."/>
            <person name="Riley R."/>
            <person name="LaButti K."/>
            <person name="Andreopoulos B."/>
            <person name="Lipzen A."/>
            <person name="Chen C."/>
            <person name="Yan M."/>
            <person name="Daum C."/>
            <person name="Ng V."/>
            <person name="Clum A."/>
            <person name="Steindorff A."/>
            <person name="Ohm R.A."/>
            <person name="Martin F."/>
            <person name="Silar P."/>
            <person name="Natvig D.O."/>
            <person name="Lalanne C."/>
            <person name="Gautier V."/>
            <person name="Ament-Velasquez S.L."/>
            <person name="Kruys A."/>
            <person name="Hutchinson M.I."/>
            <person name="Powell A.J."/>
            <person name="Barry K."/>
            <person name="Miller A.N."/>
            <person name="Grigoriev I.V."/>
            <person name="Debuchy R."/>
            <person name="Gladieux P."/>
            <person name="Hiltunen Thoren M."/>
            <person name="Johannesson H."/>
        </authorList>
    </citation>
    <scope>NUCLEOTIDE SEQUENCE</scope>
    <source>
        <strain evidence="11">CBS 103.79</strain>
    </source>
</reference>
<dbReference type="SUPFAM" id="SSF117100">
    <property type="entry name" value="Beta-galactosidase LacA, domain 3"/>
    <property type="match status" value="1"/>
</dbReference>
<dbReference type="InterPro" id="IPR001944">
    <property type="entry name" value="Glycoside_Hdrlase_35"/>
</dbReference>
<evidence type="ECO:0000256" key="4">
    <source>
        <dbReference type="ARBA" id="ARBA00022729"/>
    </source>
</evidence>
<dbReference type="Gene3D" id="2.60.120.260">
    <property type="entry name" value="Galactose-binding domain-like"/>
    <property type="match status" value="2"/>
</dbReference>
<evidence type="ECO:0000256" key="9">
    <source>
        <dbReference type="SAM" id="SignalP"/>
    </source>
</evidence>
<dbReference type="PANTHER" id="PTHR23421">
    <property type="entry name" value="BETA-GALACTOSIDASE RELATED"/>
    <property type="match status" value="1"/>
</dbReference>
<dbReference type="FunFam" id="3.20.20.80:FF:000040">
    <property type="entry name" value="Beta-galactosidase A"/>
    <property type="match status" value="1"/>
</dbReference>
<keyword evidence="5" id="KW-0378">Hydrolase</keyword>
<comment type="similarity">
    <text evidence="2 8">Belongs to the glycosyl hydrolase 35 family.</text>
</comment>
<keyword evidence="12" id="KW-1185">Reference proteome</keyword>
<dbReference type="Pfam" id="PF13364">
    <property type="entry name" value="BetaGal_ABD2"/>
    <property type="match status" value="2"/>
</dbReference>
<dbReference type="SUPFAM" id="SSF51445">
    <property type="entry name" value="(Trans)glycosidases"/>
    <property type="match status" value="1"/>
</dbReference>
<dbReference type="Proteomes" id="UP001303889">
    <property type="component" value="Unassembled WGS sequence"/>
</dbReference>
<dbReference type="EC" id="3.2.1.23" evidence="3"/>
<evidence type="ECO:0000259" key="10">
    <source>
        <dbReference type="SMART" id="SM01029"/>
    </source>
</evidence>
<dbReference type="Gene3D" id="2.102.20.10">
    <property type="entry name" value="Beta-galactosidase, domain 2"/>
    <property type="match status" value="1"/>
</dbReference>
<evidence type="ECO:0000256" key="7">
    <source>
        <dbReference type="ARBA" id="ARBA00023295"/>
    </source>
</evidence>
<comment type="caution">
    <text evidence="11">The sequence shown here is derived from an EMBL/GenBank/DDBJ whole genome shotgun (WGS) entry which is preliminary data.</text>
</comment>
<dbReference type="PRINTS" id="PR00742">
    <property type="entry name" value="GLHYDRLASE35"/>
</dbReference>
<evidence type="ECO:0000256" key="8">
    <source>
        <dbReference type="RuleBase" id="RU003679"/>
    </source>
</evidence>
<dbReference type="SUPFAM" id="SSF49785">
    <property type="entry name" value="Galactose-binding domain-like"/>
    <property type="match status" value="2"/>
</dbReference>
<dbReference type="InterPro" id="IPR031330">
    <property type="entry name" value="Gly_Hdrlase_35_cat"/>
</dbReference>
<comment type="catalytic activity">
    <reaction evidence="1">
        <text>Hydrolysis of terminal non-reducing beta-D-galactose residues in beta-D-galactosides.</text>
        <dbReference type="EC" id="3.2.1.23"/>
    </reaction>
</comment>
<evidence type="ECO:0000256" key="2">
    <source>
        <dbReference type="ARBA" id="ARBA00009809"/>
    </source>
</evidence>
<dbReference type="Gene3D" id="2.60.390.10">
    <property type="entry name" value="Beta-galactosidase, domain 3"/>
    <property type="match status" value="1"/>
</dbReference>
<dbReference type="GO" id="GO:0005975">
    <property type="term" value="P:carbohydrate metabolic process"/>
    <property type="evidence" value="ECO:0007669"/>
    <property type="project" value="InterPro"/>
</dbReference>
<dbReference type="InterPro" id="IPR008979">
    <property type="entry name" value="Galactose-bd-like_sf"/>
</dbReference>
<dbReference type="Gene3D" id="3.20.20.80">
    <property type="entry name" value="Glycosidases"/>
    <property type="match status" value="1"/>
</dbReference>
<dbReference type="InterPro" id="IPR025300">
    <property type="entry name" value="BetaGal_jelly_roll_dom"/>
</dbReference>
<feature type="chain" id="PRO_5043043920" description="beta-galactosidase" evidence="9">
    <location>
        <begin position="28"/>
        <end position="1034"/>
    </location>
</feature>
<dbReference type="InterPro" id="IPR018954">
    <property type="entry name" value="Betagal_dom2"/>
</dbReference>
<keyword evidence="4 9" id="KW-0732">Signal</keyword>
<dbReference type="InterPro" id="IPR037110">
    <property type="entry name" value="Betagal_dom2_sf"/>
</dbReference>
<dbReference type="GO" id="GO:0004565">
    <property type="term" value="F:beta-galactosidase activity"/>
    <property type="evidence" value="ECO:0007669"/>
    <property type="project" value="UniProtKB-EC"/>
</dbReference>
<sequence length="1034" mass="112835">MAYSNCWSARLITWILLTLSFALGTVADTPPWPVHDNGLQELIQWDHYSLLINGQRLFLFGGEMHPFRLPVPELWEDILQKMKAMGLRMVSMYIHWGFHAPTPDTIDFTTGPHNLTRFFKLAKAIGLYVMVRPGPYINGELSAGGMALWATTGAYSPLRLNGTTYTNAWTPYQDAVAQATRPFQLTTNGTVILYQIENEFGSQWRDTTTKIPNPEAISYMEKLKANARRNGITVPLTHNMPNQNAKSWSADYDTVHAGGNVDIYGLDSYPQCWSCDTTVCGNASTTPWPLPSYLPHFLSTSPTQPPFIPEFQGGALNPWTGPPGGCSSRFGAAFANVYYRYAISQRVGMLNLYMLYGGTNWGWLAAPQLGSSYDYAAAIGEDRGLGEKYFEGKSLGLFLRVAGGEIAGAERVGEGGEGVYTNSTRVGVVELRNNDTGTRFYVVRQNEAGGAKEEWFAMRVQTKVGEFWVPRVGSAVVMRGDEAKVLVVDWEFAGEMLYYATAEVLTYSVVDGRPVLVLWTPRGRSGEFYLRAATSGRIVAGPPVTIVSQEHGMAVAYIQKEDMTVLEFDNGVRIVLVDRETAYRVWVPALTNNPTVPVDQTVIVIGPHLVRSATLLDATTLSLQGDTNLTAPTALKVFISGNVTHLLWNGVALSTTQTNYSTLLATIPSPHPPFPNNQPLEIHSWKSTDALPERSPSYPDTSPAWIAADDLTTPNPSIHPNTSTAHPFLFADQYGFHTGMRLWRGRFSSPNATTTGVFLSVQGGTAHAWSAYLNGVFLGSWAGDARAAVGNATLAFPEGVVKEKGNVLLVVHDDMGHDEQGGAVNVRGVLNATLLGKGGAGFDGGWKVAGAATVREEGKKEGTALDPVRTVYNEGGLVAERLGWHLPGFDDSGWGGGKGDGPREGFKGAGVRFYRGRLPLDVPKGVDVSLEFRFKPVDVDKKALEYRVLLFVNGWQYGRYYPSIAAEDTFPVPVGVLDYGGDNVVCLAVWALHEGGARVDIDVVVRYAVGSSLNVRFDGSYLRPGWGSAREAYL</sequence>
<evidence type="ECO:0000256" key="5">
    <source>
        <dbReference type="ARBA" id="ARBA00022801"/>
    </source>
</evidence>
<evidence type="ECO:0000313" key="11">
    <source>
        <dbReference type="EMBL" id="KAK3904862.1"/>
    </source>
</evidence>
<evidence type="ECO:0000313" key="12">
    <source>
        <dbReference type="Proteomes" id="UP001303889"/>
    </source>
</evidence>
<dbReference type="EMBL" id="MU855380">
    <property type="protein sequence ID" value="KAK3904862.1"/>
    <property type="molecule type" value="Genomic_DNA"/>
</dbReference>
<evidence type="ECO:0000256" key="3">
    <source>
        <dbReference type="ARBA" id="ARBA00012756"/>
    </source>
</evidence>
<protein>
    <recommendedName>
        <fullName evidence="3">beta-galactosidase</fullName>
        <ecNumber evidence="3">3.2.1.23</ecNumber>
    </recommendedName>
</protein>
<keyword evidence="7" id="KW-0326">Glycosidase</keyword>
<dbReference type="Pfam" id="PF13363">
    <property type="entry name" value="BetaGal_dom3"/>
    <property type="match status" value="1"/>
</dbReference>
<accession>A0AAN6RVD1</accession>
<dbReference type="SMART" id="SM01029">
    <property type="entry name" value="BetaGal_dom2"/>
    <property type="match status" value="1"/>
</dbReference>
<dbReference type="InterPro" id="IPR036833">
    <property type="entry name" value="BetaGal_dom3_sf"/>
</dbReference>
<keyword evidence="6" id="KW-0325">Glycoprotein</keyword>
<dbReference type="SUPFAM" id="SSF51011">
    <property type="entry name" value="Glycosyl hydrolase domain"/>
    <property type="match status" value="1"/>
</dbReference>
<feature type="signal peptide" evidence="9">
    <location>
        <begin position="1"/>
        <end position="27"/>
    </location>
</feature>
<dbReference type="Pfam" id="PF10435">
    <property type="entry name" value="BetaGal_dom2"/>
    <property type="match status" value="1"/>
</dbReference>
<gene>
    <name evidence="11" type="ORF">C8A05DRAFT_13296</name>
</gene>
<dbReference type="Pfam" id="PF01301">
    <property type="entry name" value="Glyco_hydro_35"/>
    <property type="match status" value="1"/>
</dbReference>